<feature type="region of interest" description="Disordered" evidence="1">
    <location>
        <begin position="93"/>
        <end position="156"/>
    </location>
</feature>
<protein>
    <submittedName>
        <fullName evidence="2">Uncharacterized protein</fullName>
    </submittedName>
</protein>
<evidence type="ECO:0000313" key="2">
    <source>
        <dbReference type="EMBL" id="KAG2581869.1"/>
    </source>
</evidence>
<dbReference type="EMBL" id="CM029047">
    <property type="protein sequence ID" value="KAG2581869.1"/>
    <property type="molecule type" value="Genomic_DNA"/>
</dbReference>
<name>A0A8T0RAE5_PANVG</name>
<dbReference type="Proteomes" id="UP000823388">
    <property type="component" value="Chromosome 6K"/>
</dbReference>
<feature type="region of interest" description="Disordered" evidence="1">
    <location>
        <begin position="20"/>
        <end position="42"/>
    </location>
</feature>
<keyword evidence="3" id="KW-1185">Reference proteome</keyword>
<evidence type="ECO:0000313" key="3">
    <source>
        <dbReference type="Proteomes" id="UP000823388"/>
    </source>
</evidence>
<organism evidence="2 3">
    <name type="scientific">Panicum virgatum</name>
    <name type="common">Blackwell switchgrass</name>
    <dbReference type="NCBI Taxonomy" id="38727"/>
    <lineage>
        <taxon>Eukaryota</taxon>
        <taxon>Viridiplantae</taxon>
        <taxon>Streptophyta</taxon>
        <taxon>Embryophyta</taxon>
        <taxon>Tracheophyta</taxon>
        <taxon>Spermatophyta</taxon>
        <taxon>Magnoliopsida</taxon>
        <taxon>Liliopsida</taxon>
        <taxon>Poales</taxon>
        <taxon>Poaceae</taxon>
        <taxon>PACMAD clade</taxon>
        <taxon>Panicoideae</taxon>
        <taxon>Panicodae</taxon>
        <taxon>Paniceae</taxon>
        <taxon>Panicinae</taxon>
        <taxon>Panicum</taxon>
        <taxon>Panicum sect. Hiantes</taxon>
    </lineage>
</organism>
<dbReference type="AlphaFoldDB" id="A0A8T0RAE5"/>
<gene>
    <name evidence="2" type="ORF">PVAP13_6KG074400</name>
</gene>
<accession>A0A8T0RAE5</accession>
<feature type="compositionally biased region" description="Gly residues" evidence="1">
    <location>
        <begin position="147"/>
        <end position="156"/>
    </location>
</feature>
<reference evidence="2" key="1">
    <citation type="submission" date="2020-05" db="EMBL/GenBank/DDBJ databases">
        <title>WGS assembly of Panicum virgatum.</title>
        <authorList>
            <person name="Lovell J.T."/>
            <person name="Jenkins J."/>
            <person name="Shu S."/>
            <person name="Juenger T.E."/>
            <person name="Schmutz J."/>
        </authorList>
    </citation>
    <scope>NUCLEOTIDE SEQUENCE</scope>
    <source>
        <strain evidence="2">AP13</strain>
    </source>
</reference>
<comment type="caution">
    <text evidence="2">The sequence shown here is derived from an EMBL/GenBank/DDBJ whole genome shotgun (WGS) entry which is preliminary data.</text>
</comment>
<sequence>MAASSSSSRTLPLQLLRYGTPSSSRVGLRAHHPPSPPSVRLRAARGPRPIAAAAASHHDYASGCGAGDDDGIAAATSVGLLHQVDEDAAAAAGLRAARPVGCAPQPPKGRAGKPKEGGGGKVHAAPTSSAAKRAPRAPAPAGLPKEGSGGQGGKVH</sequence>
<proteinExistence type="predicted"/>
<evidence type="ECO:0000256" key="1">
    <source>
        <dbReference type="SAM" id="MobiDB-lite"/>
    </source>
</evidence>